<organism evidence="3">
    <name type="scientific">gut metagenome</name>
    <dbReference type="NCBI Taxonomy" id="749906"/>
    <lineage>
        <taxon>unclassified sequences</taxon>
        <taxon>metagenomes</taxon>
        <taxon>organismal metagenomes</taxon>
    </lineage>
</organism>
<accession>J9FLP1</accession>
<feature type="non-terminal residue" evidence="3">
    <location>
        <position position="182"/>
    </location>
</feature>
<gene>
    <name evidence="3" type="ORF">EVA_16540</name>
</gene>
<dbReference type="CDD" id="cd06986">
    <property type="entry name" value="cupin_MmsR-like_N"/>
    <property type="match status" value="1"/>
</dbReference>
<dbReference type="EMBL" id="AMCI01005849">
    <property type="protein sequence ID" value="EJW95353.1"/>
    <property type="molecule type" value="Genomic_DNA"/>
</dbReference>
<sequence>MNEKESTAKHAILDVYFCNMEHCEPGHAFGPAIRPHYLLHVILDGKGIYQKGGKTYHLEKGCAFLIPPMESTFYQADLEDPWTYAWIGFDGKACSDILAQTVFSDSCIFRSSSKEQTEQIIFHMKTLLEKFYASWESSLEPMGNLLLLLSCMSHPHVAANQPFSTQYFVKAKEYIENNYTYP</sequence>
<dbReference type="GO" id="GO:0003677">
    <property type="term" value="F:DNA binding"/>
    <property type="evidence" value="ECO:0007669"/>
    <property type="project" value="UniProtKB-KW"/>
</dbReference>
<dbReference type="InterPro" id="IPR037923">
    <property type="entry name" value="HTH-like"/>
</dbReference>
<proteinExistence type="predicted"/>
<dbReference type="Gene3D" id="2.60.120.280">
    <property type="entry name" value="Regulatory protein AraC"/>
    <property type="match status" value="1"/>
</dbReference>
<dbReference type="SUPFAM" id="SSF51215">
    <property type="entry name" value="Regulatory protein AraC"/>
    <property type="match status" value="1"/>
</dbReference>
<dbReference type="InterPro" id="IPR003313">
    <property type="entry name" value="AraC-bd"/>
</dbReference>
<protein>
    <submittedName>
        <fullName evidence="3">Transcriptional regulator, AraC family</fullName>
    </submittedName>
</protein>
<name>J9FLP1_9ZZZZ</name>
<dbReference type="GO" id="GO:0006355">
    <property type="term" value="P:regulation of DNA-templated transcription"/>
    <property type="evidence" value="ECO:0007669"/>
    <property type="project" value="InterPro"/>
</dbReference>
<comment type="caution">
    <text evidence="3">The sequence shown here is derived from an EMBL/GenBank/DDBJ whole genome shotgun (WGS) entry which is preliminary data.</text>
</comment>
<evidence type="ECO:0000313" key="3">
    <source>
        <dbReference type="EMBL" id="EJW95353.1"/>
    </source>
</evidence>
<evidence type="ECO:0000256" key="1">
    <source>
        <dbReference type="ARBA" id="ARBA00023125"/>
    </source>
</evidence>
<dbReference type="AlphaFoldDB" id="J9FLP1"/>
<keyword evidence="1" id="KW-0238">DNA-binding</keyword>
<evidence type="ECO:0000259" key="2">
    <source>
        <dbReference type="Pfam" id="PF02311"/>
    </source>
</evidence>
<feature type="domain" description="AraC-type arabinose-binding/dimerisation" evidence="2">
    <location>
        <begin position="16"/>
        <end position="128"/>
    </location>
</feature>
<dbReference type="Pfam" id="PF02311">
    <property type="entry name" value="AraC_binding"/>
    <property type="match status" value="1"/>
</dbReference>
<reference evidence="3" key="1">
    <citation type="journal article" date="2012" name="PLoS ONE">
        <title>Gene sets for utilization of primary and secondary nutrition supplies in the distal gut of endangered iberian lynx.</title>
        <authorList>
            <person name="Alcaide M."/>
            <person name="Messina E."/>
            <person name="Richter M."/>
            <person name="Bargiela R."/>
            <person name="Peplies J."/>
            <person name="Huws S.A."/>
            <person name="Newbold C.J."/>
            <person name="Golyshin P.N."/>
            <person name="Simon M.A."/>
            <person name="Lopez G."/>
            <person name="Yakimov M.M."/>
            <person name="Ferrer M."/>
        </authorList>
    </citation>
    <scope>NUCLEOTIDE SEQUENCE</scope>
</reference>